<dbReference type="EMBL" id="JACHJG010000002">
    <property type="protein sequence ID" value="MBB4885246.1"/>
    <property type="molecule type" value="Genomic_DNA"/>
</dbReference>
<reference evidence="3 4" key="1">
    <citation type="submission" date="2020-08" db="EMBL/GenBank/DDBJ databases">
        <title>Genomic Encyclopedia of Type Strains, Phase III (KMG-III): the genomes of soil and plant-associated and newly described type strains.</title>
        <authorList>
            <person name="Whitman W."/>
        </authorList>
    </citation>
    <scope>NUCLEOTIDE SEQUENCE [LARGE SCALE GENOMIC DNA]</scope>
    <source>
        <strain evidence="3 4">CECT 3265</strain>
    </source>
</reference>
<dbReference type="RefSeq" id="WP_184731607.1">
    <property type="nucleotide sequence ID" value="NZ_BMRW01000006.1"/>
</dbReference>
<keyword evidence="2" id="KW-1133">Transmembrane helix</keyword>
<evidence type="ECO:0000256" key="1">
    <source>
        <dbReference type="SAM" id="MobiDB-lite"/>
    </source>
</evidence>
<evidence type="ECO:0008006" key="5">
    <source>
        <dbReference type="Google" id="ProtNLM"/>
    </source>
</evidence>
<name>A0A7W7PC34_STRNE</name>
<dbReference type="InterPro" id="IPR046129">
    <property type="entry name" value="DUF6126"/>
</dbReference>
<proteinExistence type="predicted"/>
<keyword evidence="2" id="KW-0812">Transmembrane</keyword>
<keyword evidence="4" id="KW-1185">Reference proteome</keyword>
<evidence type="ECO:0000313" key="3">
    <source>
        <dbReference type="EMBL" id="MBB4885246.1"/>
    </source>
</evidence>
<organism evidence="3 4">
    <name type="scientific">Streptomyces netropsis</name>
    <name type="common">Streptoverticillium netropsis</name>
    <dbReference type="NCBI Taxonomy" id="55404"/>
    <lineage>
        <taxon>Bacteria</taxon>
        <taxon>Bacillati</taxon>
        <taxon>Actinomycetota</taxon>
        <taxon>Actinomycetes</taxon>
        <taxon>Kitasatosporales</taxon>
        <taxon>Streptomycetaceae</taxon>
        <taxon>Streptomyces</taxon>
    </lineage>
</organism>
<evidence type="ECO:0000256" key="2">
    <source>
        <dbReference type="SAM" id="Phobius"/>
    </source>
</evidence>
<evidence type="ECO:0000313" key="4">
    <source>
        <dbReference type="Proteomes" id="UP000556436"/>
    </source>
</evidence>
<dbReference type="Pfam" id="PF19621">
    <property type="entry name" value="DUF6126"/>
    <property type="match status" value="1"/>
</dbReference>
<protein>
    <recommendedName>
        <fullName evidence="5">Small hydrophobic protein</fullName>
    </recommendedName>
</protein>
<sequence length="57" mass="6316">MTDDPAEKAAPPRDLGAGSEKYKEKAVAFRVLIYVVVSHVLAGFIWLLFYLGEHAPK</sequence>
<feature type="transmembrane region" description="Helical" evidence="2">
    <location>
        <begin position="31"/>
        <end position="51"/>
    </location>
</feature>
<gene>
    <name evidence="3" type="ORF">FHS38_001274</name>
</gene>
<dbReference type="Proteomes" id="UP000556436">
    <property type="component" value="Unassembled WGS sequence"/>
</dbReference>
<dbReference type="AlphaFoldDB" id="A0A7W7PC34"/>
<accession>A0A7W7PC34</accession>
<comment type="caution">
    <text evidence="3">The sequence shown here is derived from an EMBL/GenBank/DDBJ whole genome shotgun (WGS) entry which is preliminary data.</text>
</comment>
<feature type="compositionally biased region" description="Basic and acidic residues" evidence="1">
    <location>
        <begin position="1"/>
        <end position="11"/>
    </location>
</feature>
<feature type="region of interest" description="Disordered" evidence="1">
    <location>
        <begin position="1"/>
        <end position="20"/>
    </location>
</feature>
<keyword evidence="2" id="KW-0472">Membrane</keyword>